<sequence>MGSANTRLLMIEMRHFLNRSERTRAADNCVLVGNKIKRGAAPLLPR</sequence>
<proteinExistence type="predicted"/>
<reference evidence="1" key="1">
    <citation type="journal article" date="2021" name="Proc. Natl. Acad. Sci. U.S.A.">
        <title>A Catalog of Tens of Thousands of Viruses from Human Metagenomes Reveals Hidden Associations with Chronic Diseases.</title>
        <authorList>
            <person name="Tisza M.J."/>
            <person name="Buck C.B."/>
        </authorList>
    </citation>
    <scope>NUCLEOTIDE SEQUENCE</scope>
    <source>
        <strain evidence="1">CtDXu9</strain>
    </source>
</reference>
<accession>A0A8S5VD12</accession>
<name>A0A8S5VD12_9CAUD</name>
<dbReference type="EMBL" id="BK016244">
    <property type="protein sequence ID" value="DAG04658.1"/>
    <property type="molecule type" value="Genomic_DNA"/>
</dbReference>
<evidence type="ECO:0000313" key="1">
    <source>
        <dbReference type="EMBL" id="DAG04658.1"/>
    </source>
</evidence>
<organism evidence="1">
    <name type="scientific">Siphoviridae sp. ctDXu9</name>
    <dbReference type="NCBI Taxonomy" id="2825387"/>
    <lineage>
        <taxon>Viruses</taxon>
        <taxon>Duplodnaviria</taxon>
        <taxon>Heunggongvirae</taxon>
        <taxon>Uroviricota</taxon>
        <taxon>Caudoviricetes</taxon>
    </lineage>
</organism>
<protein>
    <submittedName>
        <fullName evidence="1">Uncharacterized protein</fullName>
    </submittedName>
</protein>